<evidence type="ECO:0000313" key="6">
    <source>
        <dbReference type="EMBL" id="NBG89386.1"/>
    </source>
</evidence>
<keyword evidence="6" id="KW-0966">Cell projection</keyword>
<evidence type="ECO:0000256" key="4">
    <source>
        <dbReference type="ARBA" id="ARBA00022795"/>
    </source>
</evidence>
<evidence type="ECO:0000313" key="7">
    <source>
        <dbReference type="Proteomes" id="UP000449710"/>
    </source>
</evidence>
<comment type="subcellular location">
    <subcellularLocation>
        <location evidence="1">Cytoplasm</location>
        <location evidence="1">Cytosol</location>
    </subcellularLocation>
</comment>
<dbReference type="Pfam" id="PF02561">
    <property type="entry name" value="FliS"/>
    <property type="match status" value="1"/>
</dbReference>
<keyword evidence="5" id="KW-0143">Chaperone</keyword>
<gene>
    <name evidence="6" type="ORF">ISALK_12885</name>
</gene>
<keyword evidence="7" id="KW-1185">Reference proteome</keyword>
<evidence type="ECO:0000256" key="5">
    <source>
        <dbReference type="ARBA" id="ARBA00023186"/>
    </source>
</evidence>
<reference evidence="6 7" key="1">
    <citation type="submission" date="2019-04" db="EMBL/GenBank/DDBJ databases">
        <title>Isachenkonia alkalipeptolytica gen. nov. sp. nov. a new anaerobic, alkiliphilic organothrophic bacterium capable to reduce synthesized ferrihydrite isolated from a soda lake.</title>
        <authorList>
            <person name="Toshchakov S.V."/>
            <person name="Zavarzina D.G."/>
            <person name="Zhilina T.N."/>
            <person name="Kostrikina N.A."/>
            <person name="Kublanov I.V."/>
        </authorList>
    </citation>
    <scope>NUCLEOTIDE SEQUENCE [LARGE SCALE GENOMIC DNA]</scope>
    <source>
        <strain evidence="6 7">Z-1701</strain>
    </source>
</reference>
<organism evidence="6 7">
    <name type="scientific">Isachenkonia alkalipeptolytica</name>
    <dbReference type="NCBI Taxonomy" id="2565777"/>
    <lineage>
        <taxon>Bacteria</taxon>
        <taxon>Bacillati</taxon>
        <taxon>Bacillota</taxon>
        <taxon>Clostridia</taxon>
        <taxon>Eubacteriales</taxon>
        <taxon>Clostridiaceae</taxon>
        <taxon>Isachenkonia</taxon>
    </lineage>
</organism>
<evidence type="ECO:0000256" key="1">
    <source>
        <dbReference type="ARBA" id="ARBA00004514"/>
    </source>
</evidence>
<dbReference type="Gene3D" id="1.20.120.340">
    <property type="entry name" value="Flagellar protein FliS"/>
    <property type="match status" value="1"/>
</dbReference>
<dbReference type="GO" id="GO:0044780">
    <property type="term" value="P:bacterial-type flagellum assembly"/>
    <property type="evidence" value="ECO:0007669"/>
    <property type="project" value="InterPro"/>
</dbReference>
<evidence type="ECO:0000256" key="3">
    <source>
        <dbReference type="ARBA" id="ARBA00022490"/>
    </source>
</evidence>
<evidence type="ECO:0000256" key="2">
    <source>
        <dbReference type="ARBA" id="ARBA00008787"/>
    </source>
</evidence>
<name>A0AA43XMW9_9CLOT</name>
<keyword evidence="4" id="KW-1005">Bacterial flagellum biogenesis</keyword>
<proteinExistence type="inferred from homology"/>
<accession>A0AA43XMW9</accession>
<sequence>MFRLIMFRFIMKEEKPRRFIMEREYLSNKIANANEAQLVAVLYEAAMMNLEAAVYAIEKSNEELLGEKVEKTRDIIAELNATTQGDSQIALDIRSLYVYVNKVITQGKTEKAPAKLQEGIKVLKPLYEAWVELGEKQDTEGIEKQEADPNLKKKRQIVAGMTYGKGNLTDHVMNDNNGLGRG</sequence>
<dbReference type="Proteomes" id="UP000449710">
    <property type="component" value="Unassembled WGS sequence"/>
</dbReference>
<dbReference type="PANTHER" id="PTHR34773:SF1">
    <property type="entry name" value="FLAGELLAR SECRETION CHAPERONE FLIS"/>
    <property type="match status" value="1"/>
</dbReference>
<comment type="caution">
    <text evidence="6">The sequence shown here is derived from an EMBL/GenBank/DDBJ whole genome shotgun (WGS) entry which is preliminary data.</text>
</comment>
<dbReference type="EMBL" id="SUMG01000023">
    <property type="protein sequence ID" value="NBG89386.1"/>
    <property type="molecule type" value="Genomic_DNA"/>
</dbReference>
<dbReference type="CDD" id="cd16098">
    <property type="entry name" value="FliS"/>
    <property type="match status" value="1"/>
</dbReference>
<dbReference type="AlphaFoldDB" id="A0AA43XMW9"/>
<keyword evidence="3" id="KW-0963">Cytoplasm</keyword>
<dbReference type="InterPro" id="IPR003713">
    <property type="entry name" value="FliS"/>
</dbReference>
<dbReference type="GO" id="GO:0005829">
    <property type="term" value="C:cytosol"/>
    <property type="evidence" value="ECO:0007669"/>
    <property type="project" value="UniProtKB-SubCell"/>
</dbReference>
<keyword evidence="6" id="KW-0969">Cilium</keyword>
<keyword evidence="6" id="KW-0282">Flagellum</keyword>
<dbReference type="InterPro" id="IPR036584">
    <property type="entry name" value="FliS_sf"/>
</dbReference>
<comment type="similarity">
    <text evidence="2">Belongs to the FliS family.</text>
</comment>
<dbReference type="SUPFAM" id="SSF101116">
    <property type="entry name" value="Flagellar export chaperone FliS"/>
    <property type="match status" value="1"/>
</dbReference>
<dbReference type="PANTHER" id="PTHR34773">
    <property type="entry name" value="FLAGELLAR SECRETION CHAPERONE FLIS"/>
    <property type="match status" value="1"/>
</dbReference>
<protein>
    <submittedName>
        <fullName evidence="6">Flagellar protein FliS</fullName>
    </submittedName>
</protein>
<dbReference type="GO" id="GO:0071973">
    <property type="term" value="P:bacterial-type flagellum-dependent cell motility"/>
    <property type="evidence" value="ECO:0007669"/>
    <property type="project" value="TreeGrafter"/>
</dbReference>